<comment type="function">
    <text evidence="9">Acts as a magnesium transporter.</text>
</comment>
<keyword evidence="7 9" id="KW-0472">Membrane</keyword>
<feature type="transmembrane region" description="Helical" evidence="9">
    <location>
        <begin position="390"/>
        <end position="419"/>
    </location>
</feature>
<dbReference type="GO" id="GO:0046872">
    <property type="term" value="F:metal ion binding"/>
    <property type="evidence" value="ECO:0007669"/>
    <property type="project" value="UniProtKB-KW"/>
</dbReference>
<feature type="transmembrane region" description="Helical" evidence="9">
    <location>
        <begin position="431"/>
        <end position="454"/>
    </location>
</feature>
<keyword evidence="3 9" id="KW-0813">Transport</keyword>
<comment type="subunit">
    <text evidence="9">Homodimer.</text>
</comment>
<comment type="subcellular location">
    <subcellularLocation>
        <location evidence="9">Cell membrane</location>
        <topology evidence="9">Multi-pass membrane protein</topology>
    </subcellularLocation>
    <subcellularLocation>
        <location evidence="1">Membrane</location>
        <topology evidence="1">Multi-pass membrane protein</topology>
    </subcellularLocation>
</comment>
<dbReference type="OrthoDB" id="9790355at2"/>
<dbReference type="InterPro" id="IPR006667">
    <property type="entry name" value="SLC41_membr_dom"/>
</dbReference>
<keyword evidence="12" id="KW-1185">Reference proteome</keyword>
<keyword evidence="9" id="KW-1003">Cell membrane</keyword>
<proteinExistence type="inferred from homology"/>
<dbReference type="SUPFAM" id="SSF161093">
    <property type="entry name" value="MgtE membrane domain-like"/>
    <property type="match status" value="1"/>
</dbReference>
<feature type="transmembrane region" description="Helical" evidence="9">
    <location>
        <begin position="288"/>
        <end position="308"/>
    </location>
</feature>
<dbReference type="RefSeq" id="WP_109764346.1">
    <property type="nucleotide sequence ID" value="NZ_QGGU01000010.1"/>
</dbReference>
<feature type="domain" description="CBS" evidence="10">
    <location>
        <begin position="206"/>
        <end position="264"/>
    </location>
</feature>
<keyword evidence="6 9" id="KW-1133">Transmembrane helix</keyword>
<comment type="similarity">
    <text evidence="2 9">Belongs to the SLC41A transporter family.</text>
</comment>
<sequence>MVESYEQEQPIDQLQQLNDALDSGMFVHVRMMLNEMPPSDVAHLLESSPPRARNLLWKLVNVEREGDILNYLNDEIRNHFVDQMAPEHLAQALEGLEVDDLADILGELPESVYLEVMASMSEQDRHRVEAALIFPEDTAGGLMNLDTITVRPKVTVDVVSRYLRMKGLPDTTDSIYVVDTHDRLLGAVSLASLITSRQEVLVEELLNDNVETILATMPANEVAQIFERRDLLSAPVVDEEGRLLGRITIDDVVDVIREEAEHSLMSMAGLDEADDTFAPVWSSARRRAIWLGINLLTVLVAAQVIGIFESTIQVVTALAILQPIVPSMGGVAGTQTLTLVIRGISLGHVVAGNSRWLIMKELGVSVINGILWAVAVGTLTYFWFQDLPQAPMLAISIGGAMVVNLIVGVFAGATLPMILRKFNMDPALSGGVILTTITDVVGFFTLLGFATLFFV</sequence>
<dbReference type="SUPFAM" id="SSF54631">
    <property type="entry name" value="CBS-domain pair"/>
    <property type="match status" value="1"/>
</dbReference>
<dbReference type="Pfam" id="PF03448">
    <property type="entry name" value="MgtE_N"/>
    <property type="match status" value="1"/>
</dbReference>
<evidence type="ECO:0000256" key="3">
    <source>
        <dbReference type="ARBA" id="ARBA00022448"/>
    </source>
</evidence>
<dbReference type="InterPro" id="IPR036739">
    <property type="entry name" value="SLC41_membr_dom_sf"/>
</dbReference>
<dbReference type="AlphaFoldDB" id="A0A316FI65"/>
<dbReference type="GO" id="GO:0015095">
    <property type="term" value="F:magnesium ion transmembrane transporter activity"/>
    <property type="evidence" value="ECO:0007669"/>
    <property type="project" value="UniProtKB-UniRule"/>
</dbReference>
<dbReference type="Gene3D" id="3.10.580.10">
    <property type="entry name" value="CBS-domain"/>
    <property type="match status" value="1"/>
</dbReference>
<evidence type="ECO:0000256" key="8">
    <source>
        <dbReference type="PROSITE-ProRule" id="PRU00703"/>
    </source>
</evidence>
<evidence type="ECO:0000256" key="6">
    <source>
        <dbReference type="ARBA" id="ARBA00022989"/>
    </source>
</evidence>
<dbReference type="PANTHER" id="PTHR43773:SF1">
    <property type="entry name" value="MAGNESIUM TRANSPORTER MGTE"/>
    <property type="match status" value="1"/>
</dbReference>
<dbReference type="CDD" id="cd04606">
    <property type="entry name" value="CBS_pair_Mg_transporter"/>
    <property type="match status" value="1"/>
</dbReference>
<dbReference type="InterPro" id="IPR046342">
    <property type="entry name" value="CBS_dom_sf"/>
</dbReference>
<organism evidence="11 12">
    <name type="scientific">Pleionea mediterranea</name>
    <dbReference type="NCBI Taxonomy" id="523701"/>
    <lineage>
        <taxon>Bacteria</taxon>
        <taxon>Pseudomonadati</taxon>
        <taxon>Pseudomonadota</taxon>
        <taxon>Gammaproteobacteria</taxon>
        <taxon>Oceanospirillales</taxon>
        <taxon>Pleioneaceae</taxon>
        <taxon>Pleionea</taxon>
    </lineage>
</organism>
<dbReference type="Gene3D" id="1.10.357.20">
    <property type="entry name" value="SLC41 divalent cation transporters, integral membrane domain"/>
    <property type="match status" value="1"/>
</dbReference>
<dbReference type="Pfam" id="PF01769">
    <property type="entry name" value="MgtE"/>
    <property type="match status" value="1"/>
</dbReference>
<evidence type="ECO:0000313" key="12">
    <source>
        <dbReference type="Proteomes" id="UP000245790"/>
    </source>
</evidence>
<comment type="caution">
    <text evidence="11">The sequence shown here is derived from an EMBL/GenBank/DDBJ whole genome shotgun (WGS) entry which is preliminary data.</text>
</comment>
<dbReference type="EMBL" id="QGGU01000010">
    <property type="protein sequence ID" value="PWK47805.1"/>
    <property type="molecule type" value="Genomic_DNA"/>
</dbReference>
<dbReference type="Proteomes" id="UP000245790">
    <property type="component" value="Unassembled WGS sequence"/>
</dbReference>
<evidence type="ECO:0000256" key="7">
    <source>
        <dbReference type="ARBA" id="ARBA00023136"/>
    </source>
</evidence>
<name>A0A316FI65_9GAMM</name>
<dbReference type="SMART" id="SM00924">
    <property type="entry name" value="MgtE_N"/>
    <property type="match status" value="1"/>
</dbReference>
<dbReference type="Pfam" id="PF00571">
    <property type="entry name" value="CBS"/>
    <property type="match status" value="2"/>
</dbReference>
<dbReference type="PROSITE" id="PS51371">
    <property type="entry name" value="CBS"/>
    <property type="match status" value="1"/>
</dbReference>
<evidence type="ECO:0000256" key="5">
    <source>
        <dbReference type="ARBA" id="ARBA00022842"/>
    </source>
</evidence>
<keyword evidence="9" id="KW-0479">Metal-binding</keyword>
<feature type="transmembrane region" description="Helical" evidence="9">
    <location>
        <begin position="320"/>
        <end position="341"/>
    </location>
</feature>
<evidence type="ECO:0000256" key="9">
    <source>
        <dbReference type="RuleBase" id="RU362011"/>
    </source>
</evidence>
<dbReference type="NCBIfam" id="TIGR00400">
    <property type="entry name" value="mgtE"/>
    <property type="match status" value="1"/>
</dbReference>
<accession>A0A316FI65</accession>
<evidence type="ECO:0000256" key="2">
    <source>
        <dbReference type="ARBA" id="ARBA00009749"/>
    </source>
</evidence>
<evidence type="ECO:0000256" key="1">
    <source>
        <dbReference type="ARBA" id="ARBA00004141"/>
    </source>
</evidence>
<dbReference type="InterPro" id="IPR038076">
    <property type="entry name" value="MgtE_N_sf"/>
</dbReference>
<dbReference type="GO" id="GO:0005886">
    <property type="term" value="C:plasma membrane"/>
    <property type="evidence" value="ECO:0007669"/>
    <property type="project" value="UniProtKB-SubCell"/>
</dbReference>
<dbReference type="PANTHER" id="PTHR43773">
    <property type="entry name" value="MAGNESIUM TRANSPORTER MGTE"/>
    <property type="match status" value="1"/>
</dbReference>
<keyword evidence="4 9" id="KW-0812">Transmembrane</keyword>
<dbReference type="InterPro" id="IPR006668">
    <property type="entry name" value="Mg_transptr_MgtE_intracell_dom"/>
</dbReference>
<dbReference type="InterPro" id="IPR000644">
    <property type="entry name" value="CBS_dom"/>
</dbReference>
<feature type="transmembrane region" description="Helical" evidence="9">
    <location>
        <begin position="362"/>
        <end position="384"/>
    </location>
</feature>
<evidence type="ECO:0000256" key="4">
    <source>
        <dbReference type="ARBA" id="ARBA00022692"/>
    </source>
</evidence>
<dbReference type="InterPro" id="IPR006669">
    <property type="entry name" value="MgtE_transporter"/>
</dbReference>
<reference evidence="11 12" key="1">
    <citation type="submission" date="2018-05" db="EMBL/GenBank/DDBJ databases">
        <title>Genomic Encyclopedia of Type Strains, Phase IV (KMG-IV): sequencing the most valuable type-strain genomes for metagenomic binning, comparative biology and taxonomic classification.</title>
        <authorList>
            <person name="Goeker M."/>
        </authorList>
    </citation>
    <scope>NUCLEOTIDE SEQUENCE [LARGE SCALE GENOMIC DNA]</scope>
    <source>
        <strain evidence="11 12">DSM 25350</strain>
    </source>
</reference>
<dbReference type="Gene3D" id="1.25.60.10">
    <property type="entry name" value="MgtE N-terminal domain-like"/>
    <property type="match status" value="1"/>
</dbReference>
<evidence type="ECO:0000313" key="11">
    <source>
        <dbReference type="EMBL" id="PWK47805.1"/>
    </source>
</evidence>
<evidence type="ECO:0000259" key="10">
    <source>
        <dbReference type="PROSITE" id="PS51371"/>
    </source>
</evidence>
<protein>
    <recommendedName>
        <fullName evidence="9">Magnesium transporter MgtE</fullName>
    </recommendedName>
</protein>
<gene>
    <name evidence="11" type="ORF">C8D97_11017</name>
</gene>
<keyword evidence="8" id="KW-0129">CBS domain</keyword>
<keyword evidence="5 9" id="KW-0460">Magnesium</keyword>
<dbReference type="SMART" id="SM00116">
    <property type="entry name" value="CBS"/>
    <property type="match status" value="2"/>
</dbReference>
<dbReference type="SUPFAM" id="SSF158791">
    <property type="entry name" value="MgtE N-terminal domain-like"/>
    <property type="match status" value="1"/>
</dbReference>